<name>A0A366HBA8_9BACT</name>
<keyword evidence="1" id="KW-0472">Membrane</keyword>
<gene>
    <name evidence="2" type="ORF">DES53_10968</name>
</gene>
<evidence type="ECO:0000256" key="1">
    <source>
        <dbReference type="SAM" id="Phobius"/>
    </source>
</evidence>
<organism evidence="2 3">
    <name type="scientific">Roseimicrobium gellanilyticum</name>
    <dbReference type="NCBI Taxonomy" id="748857"/>
    <lineage>
        <taxon>Bacteria</taxon>
        <taxon>Pseudomonadati</taxon>
        <taxon>Verrucomicrobiota</taxon>
        <taxon>Verrucomicrobiia</taxon>
        <taxon>Verrucomicrobiales</taxon>
        <taxon>Verrucomicrobiaceae</taxon>
        <taxon>Roseimicrobium</taxon>
    </lineage>
</organism>
<feature type="transmembrane region" description="Helical" evidence="1">
    <location>
        <begin position="133"/>
        <end position="153"/>
    </location>
</feature>
<dbReference type="EMBL" id="QNRR01000009">
    <property type="protein sequence ID" value="RBP39641.1"/>
    <property type="molecule type" value="Genomic_DNA"/>
</dbReference>
<proteinExistence type="predicted"/>
<keyword evidence="1" id="KW-1133">Transmembrane helix</keyword>
<comment type="caution">
    <text evidence="2">The sequence shown here is derived from an EMBL/GenBank/DDBJ whole genome shotgun (WGS) entry which is preliminary data.</text>
</comment>
<keyword evidence="3" id="KW-1185">Reference proteome</keyword>
<dbReference type="Proteomes" id="UP000253426">
    <property type="component" value="Unassembled WGS sequence"/>
</dbReference>
<protein>
    <submittedName>
        <fullName evidence="2">Uncharacterized protein</fullName>
    </submittedName>
</protein>
<evidence type="ECO:0000313" key="2">
    <source>
        <dbReference type="EMBL" id="RBP39641.1"/>
    </source>
</evidence>
<reference evidence="2 3" key="1">
    <citation type="submission" date="2018-06" db="EMBL/GenBank/DDBJ databases">
        <title>Genomic Encyclopedia of Type Strains, Phase IV (KMG-IV): sequencing the most valuable type-strain genomes for metagenomic binning, comparative biology and taxonomic classification.</title>
        <authorList>
            <person name="Goeker M."/>
        </authorList>
    </citation>
    <scope>NUCLEOTIDE SEQUENCE [LARGE SCALE GENOMIC DNA]</scope>
    <source>
        <strain evidence="2 3">DSM 25532</strain>
    </source>
</reference>
<keyword evidence="1" id="KW-0812">Transmembrane</keyword>
<dbReference type="AlphaFoldDB" id="A0A366HBA8"/>
<evidence type="ECO:0000313" key="3">
    <source>
        <dbReference type="Proteomes" id="UP000253426"/>
    </source>
</evidence>
<feature type="transmembrane region" description="Helical" evidence="1">
    <location>
        <begin position="76"/>
        <end position="97"/>
    </location>
</feature>
<dbReference type="RefSeq" id="WP_113960542.1">
    <property type="nucleotide sequence ID" value="NZ_QNRR01000009.1"/>
</dbReference>
<feature type="transmembrane region" description="Helical" evidence="1">
    <location>
        <begin position="205"/>
        <end position="226"/>
    </location>
</feature>
<sequence>MLLSMAFAGLMTLVVCGAITLYFGKELSHFEQHPPRDLAVLERFMKLPAEDSPERTRVLKLQKDYGQMVKFRRGTLWGGMVSGTLVSATGAFLLCSLRTQKGRQKFLENRKTNVRERAHAVTREDKQSKGTRLCFFAASAITMWICIDLMIHFRTELMRVHDHSPYDRATLEFYMLPTVPGSPDEITAHRLAEDYERMGTLYEPLLRGTVIACLIPILACVLIMLWQLMWLWPRKAQPQPQIERTPAA</sequence>
<accession>A0A366HBA8</accession>